<feature type="binding site" evidence="2">
    <location>
        <begin position="154"/>
        <end position="161"/>
    </location>
    <ligand>
        <name>ATP</name>
        <dbReference type="ChEBI" id="CHEBI:30616"/>
    </ligand>
</feature>
<feature type="binding site" evidence="2">
    <location>
        <begin position="187"/>
        <end position="188"/>
    </location>
    <ligand>
        <name>ATP</name>
        <dbReference type="ChEBI" id="CHEBI:30616"/>
    </ligand>
</feature>
<feature type="domain" description="Fido" evidence="3">
    <location>
        <begin position="67"/>
        <end position="207"/>
    </location>
</feature>
<evidence type="ECO:0000256" key="1">
    <source>
        <dbReference type="PIRSR" id="PIRSR640198-1"/>
    </source>
</evidence>
<comment type="caution">
    <text evidence="4">The sequence shown here is derived from an EMBL/GenBank/DDBJ whole genome shotgun (WGS) entry which is preliminary data.</text>
</comment>
<dbReference type="AlphaFoldDB" id="A0A1G2DEV9"/>
<name>A0A1G2DEV9_9BACT</name>
<sequence length="212" mass="24334">MDTKHEIDFLARFICASDAIEGITDDPKLVRRQLERGAKRGHVGALLYLKDAVSQRTPFAQALVQRTQSLIVSEQHKKGEREIAPKYRGNWRDCDVWIGGRKGASPAYLPSLMLEWTEKVVCWQARSAGWGAQENVAQIARFHFEYEHIHPFVDGNGRSGRALVYYMYRFADLTPFVFTAGDRHETYYPCFRDPSKMVDYFLGRTVGAPKDR</sequence>
<dbReference type="PANTHER" id="PTHR13504">
    <property type="entry name" value="FIDO DOMAIN-CONTAINING PROTEIN DDB_G0283145"/>
    <property type="match status" value="1"/>
</dbReference>
<keyword evidence="2" id="KW-0067">ATP-binding</keyword>
<dbReference type="STRING" id="1798664.A3C93_01075"/>
<dbReference type="SUPFAM" id="SSF140931">
    <property type="entry name" value="Fic-like"/>
    <property type="match status" value="1"/>
</dbReference>
<dbReference type="Proteomes" id="UP000178636">
    <property type="component" value="Unassembled WGS sequence"/>
</dbReference>
<feature type="active site" evidence="1">
    <location>
        <position position="150"/>
    </location>
</feature>
<evidence type="ECO:0000313" key="4">
    <source>
        <dbReference type="EMBL" id="OGZ11491.1"/>
    </source>
</evidence>
<dbReference type="PANTHER" id="PTHR13504:SF38">
    <property type="entry name" value="FIDO DOMAIN-CONTAINING PROTEIN"/>
    <property type="match status" value="1"/>
</dbReference>
<dbReference type="EMBL" id="MHLO01000033">
    <property type="protein sequence ID" value="OGZ11491.1"/>
    <property type="molecule type" value="Genomic_DNA"/>
</dbReference>
<dbReference type="PROSITE" id="PS51459">
    <property type="entry name" value="FIDO"/>
    <property type="match status" value="1"/>
</dbReference>
<evidence type="ECO:0000313" key="5">
    <source>
        <dbReference type="Proteomes" id="UP000178636"/>
    </source>
</evidence>
<dbReference type="InterPro" id="IPR040198">
    <property type="entry name" value="Fido_containing"/>
</dbReference>
<dbReference type="InterPro" id="IPR003812">
    <property type="entry name" value="Fido"/>
</dbReference>
<proteinExistence type="predicted"/>
<dbReference type="Pfam" id="PF02661">
    <property type="entry name" value="Fic"/>
    <property type="match status" value="1"/>
</dbReference>
<keyword evidence="2" id="KW-0547">Nucleotide-binding</keyword>
<protein>
    <recommendedName>
        <fullName evidence="3">Fido domain-containing protein</fullName>
    </recommendedName>
</protein>
<accession>A0A1G2DEV9</accession>
<evidence type="ECO:0000256" key="2">
    <source>
        <dbReference type="PIRSR" id="PIRSR640198-2"/>
    </source>
</evidence>
<dbReference type="GO" id="GO:0005524">
    <property type="term" value="F:ATP binding"/>
    <property type="evidence" value="ECO:0007669"/>
    <property type="project" value="UniProtKB-KW"/>
</dbReference>
<evidence type="ECO:0000259" key="3">
    <source>
        <dbReference type="PROSITE" id="PS51459"/>
    </source>
</evidence>
<reference evidence="4 5" key="1">
    <citation type="journal article" date="2016" name="Nat. Commun.">
        <title>Thousands of microbial genomes shed light on interconnected biogeochemical processes in an aquifer system.</title>
        <authorList>
            <person name="Anantharaman K."/>
            <person name="Brown C.T."/>
            <person name="Hug L.A."/>
            <person name="Sharon I."/>
            <person name="Castelle C.J."/>
            <person name="Probst A.J."/>
            <person name="Thomas B.C."/>
            <person name="Singh A."/>
            <person name="Wilkins M.J."/>
            <person name="Karaoz U."/>
            <person name="Brodie E.L."/>
            <person name="Williams K.H."/>
            <person name="Hubbard S.S."/>
            <person name="Banfield J.F."/>
        </authorList>
    </citation>
    <scope>NUCLEOTIDE SEQUENCE [LARGE SCALE GENOMIC DNA]</scope>
</reference>
<dbReference type="InterPro" id="IPR036597">
    <property type="entry name" value="Fido-like_dom_sf"/>
</dbReference>
<gene>
    <name evidence="4" type="ORF">A3C93_01075</name>
</gene>
<dbReference type="Gene3D" id="1.10.3290.10">
    <property type="entry name" value="Fido-like domain"/>
    <property type="match status" value="1"/>
</dbReference>
<organism evidence="4 5">
    <name type="scientific">Candidatus Lloydbacteria bacterium RIFCSPHIGHO2_02_FULL_54_17</name>
    <dbReference type="NCBI Taxonomy" id="1798664"/>
    <lineage>
        <taxon>Bacteria</taxon>
        <taxon>Candidatus Lloydiibacteriota</taxon>
    </lineage>
</organism>